<feature type="domain" description="Antitoxin Xre/MbcA/ParS-like toxin-binding" evidence="1">
    <location>
        <begin position="93"/>
        <end position="146"/>
    </location>
</feature>
<proteinExistence type="predicted"/>
<sequence length="149" mass="16491">MPAPTLPSDTANVLGWSLGLRAHSPADLIDRVETGFSMAALARVRRHAGLDEREAAEIMGTSVRTLARRRKTGRLEAEESDRLYRIARLFERAVEVFGGDAVAADEARLWLRMPQWGLGDETPLAYARTETGAREVEALLNRIDYGVLS</sequence>
<dbReference type="InterPro" id="IPR011979">
    <property type="entry name" value="Antitox_Xre"/>
</dbReference>
<dbReference type="NCBIfam" id="TIGR02293">
    <property type="entry name" value="TAS_TIGR02293"/>
    <property type="match status" value="1"/>
</dbReference>
<name>A0ABU3BQ89_9BACT</name>
<comment type="caution">
    <text evidence="3">The sequence shown here is derived from an EMBL/GenBank/DDBJ whole genome shotgun (WGS) entry which is preliminary data.</text>
</comment>
<keyword evidence="4" id="KW-1185">Reference proteome</keyword>
<dbReference type="Proteomes" id="UP001267426">
    <property type="component" value="Unassembled WGS sequence"/>
</dbReference>
<reference evidence="3 4" key="1">
    <citation type="submission" date="2023-09" db="EMBL/GenBank/DDBJ databases">
        <authorList>
            <person name="Rey-Velasco X."/>
        </authorList>
    </citation>
    <scope>NUCLEOTIDE SEQUENCE [LARGE SCALE GENOMIC DNA]</scope>
    <source>
        <strain evidence="3 4">F394</strain>
    </source>
</reference>
<dbReference type="InterPro" id="IPR046847">
    <property type="entry name" value="Xre-like_HTH"/>
</dbReference>
<organism evidence="3 4">
    <name type="scientific">Rubrivirga litoralis</name>
    <dbReference type="NCBI Taxonomy" id="3075598"/>
    <lineage>
        <taxon>Bacteria</taxon>
        <taxon>Pseudomonadati</taxon>
        <taxon>Rhodothermota</taxon>
        <taxon>Rhodothermia</taxon>
        <taxon>Rhodothermales</taxon>
        <taxon>Rubricoccaceae</taxon>
        <taxon>Rubrivirga</taxon>
    </lineage>
</organism>
<dbReference type="EMBL" id="JAVRHT010000012">
    <property type="protein sequence ID" value="MDT0631454.1"/>
    <property type="molecule type" value="Genomic_DNA"/>
</dbReference>
<evidence type="ECO:0000313" key="3">
    <source>
        <dbReference type="EMBL" id="MDT0631454.1"/>
    </source>
</evidence>
<accession>A0ABU3BQ89</accession>
<evidence type="ECO:0000259" key="1">
    <source>
        <dbReference type="Pfam" id="PF09722"/>
    </source>
</evidence>
<gene>
    <name evidence="3" type="ORF">RM540_06785</name>
</gene>
<dbReference type="Pfam" id="PF09722">
    <property type="entry name" value="Xre_MbcA_ParS_C"/>
    <property type="match status" value="1"/>
</dbReference>
<protein>
    <submittedName>
        <fullName evidence="3">Antitoxin Xre/MbcA/ParS toxin-binding domain-containing protein</fullName>
    </submittedName>
</protein>
<evidence type="ECO:0000313" key="4">
    <source>
        <dbReference type="Proteomes" id="UP001267426"/>
    </source>
</evidence>
<dbReference type="Pfam" id="PF20432">
    <property type="entry name" value="Xre-like-HTH"/>
    <property type="match status" value="1"/>
</dbReference>
<dbReference type="RefSeq" id="WP_311662797.1">
    <property type="nucleotide sequence ID" value="NZ_JAVRHT010000012.1"/>
</dbReference>
<evidence type="ECO:0000259" key="2">
    <source>
        <dbReference type="Pfam" id="PF20432"/>
    </source>
</evidence>
<feature type="domain" description="Antitoxin Xre-like helix-turn-helix" evidence="2">
    <location>
        <begin position="27"/>
        <end position="88"/>
    </location>
</feature>
<dbReference type="InterPro" id="IPR024467">
    <property type="entry name" value="Xre/MbcA/ParS-like_toxin-bd"/>
</dbReference>